<feature type="compositionally biased region" description="Basic and acidic residues" evidence="4">
    <location>
        <begin position="854"/>
        <end position="864"/>
    </location>
</feature>
<sequence>MIAQSFLRRWLPVLMLLLAMPELATARPRAKLATAPAFLPEEQDQLLRQEVLRFVRERAERQPGEGWLYLARQFDELGQTEPALEYLRKVVRAETVGPRVKAEAQLLLADILARQKPASPLETPKPEDRAVRELERLLSWNPDRDLFVRAKIERARLLGRGLTRFDDLVKAFRRYYWPFPEVNEVEEIPYLMGFQRGYDLEIGMKGLEAWEEIARFPEPEAAHLANLHIGLVYAYDLSRPQLGLDALARIPAVATTPAAIQSRFVRGTILHLTPTIDRPREALEAYRSFLAQTRDLAAYRAATLLAADLLSSRLQDHEAALPLLEALASVPPHLAATPSISLEKRHQEEDETRAWGVLALKMAGFFAEYRLRDPDRARAAYQKAFEIHRQRRNAEPDPWLTQALARTEPMVSAAQLAFEQAYEKYRGRDLRTALQLYDQFVASFPDHHLAREAMFRAALILDDDLKEYDQALERYHAYLVQGTPRRSTWKLDTLYDWGRVDEVRYRIGNLLLRHRKDPVGALKIFEDLSAAYPDSYWAMQGMKEAVRVYREDLGDEKTALTRMEAFVAKYPESKEAQTFRKELFERSLGQGEATKALGWLKEFLDHSLPSDEGYLEEKRRWRDLTFRLREEAIRQRLATAGPRDRVDLMHDLIPVLALASTSTPLESYVKEVAETDDLPDEVRWALTYEIGRELYRDFPAKAKTVFQTLAETASGPARLTCLLTLGNIAYRVEKNLEAAIAAYEAAASLTSPIDPLLETPTYRLGRLYAATGQGEKAMATLAAFLRRFPRSRHQARAHRALGDLYAAFHQPTHAVRSYRRALRLAPELAEKLRPLIEQAEQAAGPDAWLAAQAEERRRARERQAAEQMATGTAGLAGLPGQARSGSGFTLPTGRLLTAEEMDALTPEALYEAYLRENAKTQPDPVQAVALLRRLLERPAPAALTEKALRHFVSWRLFRKRDGKAFATEAQKILTTRNYPPELADLLFRLAQALDRFVRDYEAANKAYFEYLSFFPTGRRALACRERIPQVYEAAKDTKNALRFYDKLIDDASLPGPTRVEASLRKARLQELDQKKEEAVRTLEAALAFDSPRKPEIYLRLEKLTDRFDYVLKALEAGGDEKPRFAALQRVVRKAEKDQDLDRAEEMLTAWGDTFQTPEAQIWVEKKRGDLAKRGTIAEIERQIEQFPEEPQTPARLFRLANLVEGAEHTKYRAQDLFYEITLVYPHSEFFRESKIRAENTRAIRSLEELDTMLKAGVKPDEAEEILLERGRLYQEALQDSAKAAENYEAAAALGPEARHRGEALLKLGDLALARERAAERALRYWEQGLAVTHDPDLREQLTRRITSLRRFREKILYSESRSDHDAGLDELFRVWRLEGDRPLALAMVEEALGKLENRPQTARLLYWKGRLLEEEGRSDQALAAYEQALRALYHPGCRKDMLLYRMARLHRAAGRPLEAERFFTALVNRYPRSRLSRSALYSLYLIDKAAGRLTPAHARLNQLLQFRSLVPIHRAKLQELERELTAQMNIEEMNRLRQYSRTGATDFPYYIGKVLENDLRDLDRAIAQYEAYLKTHPPQARARDLMLKIADLYERKKDYVKAVGHLDALLRSYTPAPQHFDLILRIGNLVEDKLANPDLADLYWQSIRDDYAKVPAVRQFARQKLRALAAKRLVKAEQPRARKAVKREYTDEDRDILDALDEIKKRQIDDLQDYPRAEREMVQLWEENPESPAAYEIMRELVALCEDRLLDPQKAAEYMQRWLDQNPDDPDLPNVTMQLYEMYMTKLRDGHKALRLLEEFVRAHPTSPLADEANLKIGKANEQLILNFDEARRVYQRLIDTKRNDPLVHEAYYRLGFVLREGFADYAGAIQTWEEMNNLFYQNQFAADAQFAIAFTYEAYQRDYARARQAYEKILNLYPNSPLQNQVREALLRISGK</sequence>
<dbReference type="SMART" id="SM00028">
    <property type="entry name" value="TPR"/>
    <property type="match status" value="8"/>
</dbReference>
<gene>
    <name evidence="5" type="ORF">OZSIB_4068</name>
</gene>
<dbReference type="PANTHER" id="PTHR45586">
    <property type="entry name" value="TPR REPEAT-CONTAINING PROTEIN PA4667"/>
    <property type="match status" value="1"/>
</dbReference>
<dbReference type="InterPro" id="IPR051012">
    <property type="entry name" value="CellSynth/LPSAsmb/PSIAsmb"/>
</dbReference>
<feature type="repeat" description="TPR" evidence="3">
    <location>
        <begin position="795"/>
        <end position="828"/>
    </location>
</feature>
<dbReference type="SUPFAM" id="SSF48452">
    <property type="entry name" value="TPR-like"/>
    <property type="match status" value="7"/>
</dbReference>
<dbReference type="Pfam" id="PF13174">
    <property type="entry name" value="TPR_6"/>
    <property type="match status" value="3"/>
</dbReference>
<organism evidence="5 6">
    <name type="scientific">Candidatus Ozemobacter sibiricus</name>
    <dbReference type="NCBI Taxonomy" id="2268124"/>
    <lineage>
        <taxon>Bacteria</taxon>
        <taxon>Candidatus Ozemobacteria</taxon>
        <taxon>Candidatus Ozemobacterales</taxon>
        <taxon>Candidatus Ozemobacteraceae</taxon>
        <taxon>Candidatus Ozemobacter</taxon>
    </lineage>
</organism>
<name>A0A367ZNI6_9BACT</name>
<evidence type="ECO:0000256" key="3">
    <source>
        <dbReference type="PROSITE-ProRule" id="PRU00339"/>
    </source>
</evidence>
<protein>
    <submittedName>
        <fullName evidence="5">TPR domain protein, putative component of TonB system</fullName>
    </submittedName>
</protein>
<dbReference type="Proteomes" id="UP000252355">
    <property type="component" value="Unassembled WGS sequence"/>
</dbReference>
<keyword evidence="1" id="KW-0677">Repeat</keyword>
<evidence type="ECO:0000256" key="1">
    <source>
        <dbReference type="ARBA" id="ARBA00022737"/>
    </source>
</evidence>
<evidence type="ECO:0000256" key="4">
    <source>
        <dbReference type="SAM" id="MobiDB-lite"/>
    </source>
</evidence>
<keyword evidence="2 3" id="KW-0802">TPR repeat</keyword>
<feature type="compositionally biased region" description="Low complexity" evidence="4">
    <location>
        <begin position="865"/>
        <end position="878"/>
    </location>
</feature>
<proteinExistence type="predicted"/>
<evidence type="ECO:0000313" key="5">
    <source>
        <dbReference type="EMBL" id="RCK79596.1"/>
    </source>
</evidence>
<reference evidence="5 6" key="1">
    <citation type="submission" date="2018-05" db="EMBL/GenBank/DDBJ databases">
        <title>A metagenomic window into the 2 km-deep terrestrial subsurface aquifer revealed taxonomically and functionally diverse microbial community comprising novel uncultured bacterial lineages.</title>
        <authorList>
            <person name="Kadnikov V.V."/>
            <person name="Mardanov A.V."/>
            <person name="Beletsky A.V."/>
            <person name="Banks D."/>
            <person name="Pimenov N.V."/>
            <person name="Frank Y.A."/>
            <person name="Karnachuk O.V."/>
            <person name="Ravin N.V."/>
        </authorList>
    </citation>
    <scope>NUCLEOTIDE SEQUENCE [LARGE SCALE GENOMIC DNA]</scope>
    <source>
        <strain evidence="5">BY5</strain>
    </source>
</reference>
<dbReference type="Gene3D" id="1.25.40.10">
    <property type="entry name" value="Tetratricopeptide repeat domain"/>
    <property type="match status" value="9"/>
</dbReference>
<dbReference type="InterPro" id="IPR011990">
    <property type="entry name" value="TPR-like_helical_dom_sf"/>
</dbReference>
<dbReference type="Pfam" id="PF13432">
    <property type="entry name" value="TPR_16"/>
    <property type="match status" value="2"/>
</dbReference>
<dbReference type="InterPro" id="IPR019734">
    <property type="entry name" value="TPR_rpt"/>
</dbReference>
<evidence type="ECO:0000256" key="2">
    <source>
        <dbReference type="ARBA" id="ARBA00022803"/>
    </source>
</evidence>
<dbReference type="PANTHER" id="PTHR45586:SF1">
    <property type="entry name" value="LIPOPOLYSACCHARIDE ASSEMBLY PROTEIN B"/>
    <property type="match status" value="1"/>
</dbReference>
<accession>A0A367ZNI6</accession>
<evidence type="ECO:0000313" key="6">
    <source>
        <dbReference type="Proteomes" id="UP000252355"/>
    </source>
</evidence>
<feature type="region of interest" description="Disordered" evidence="4">
    <location>
        <begin position="854"/>
        <end position="885"/>
    </location>
</feature>
<dbReference type="PROSITE" id="PS50005">
    <property type="entry name" value="TPR"/>
    <property type="match status" value="1"/>
</dbReference>
<dbReference type="EMBL" id="QOQW01000011">
    <property type="protein sequence ID" value="RCK79596.1"/>
    <property type="molecule type" value="Genomic_DNA"/>
</dbReference>
<comment type="caution">
    <text evidence="5">The sequence shown here is derived from an EMBL/GenBank/DDBJ whole genome shotgun (WGS) entry which is preliminary data.</text>
</comment>